<feature type="chain" id="PRO_5045488129" description="Alpha/beta hydrolase" evidence="1">
    <location>
        <begin position="19"/>
        <end position="325"/>
    </location>
</feature>
<name>A0ABS9ZT57_9SPHI</name>
<comment type="caution">
    <text evidence="2">The sequence shown here is derived from an EMBL/GenBank/DDBJ whole genome shotgun (WGS) entry which is preliminary data.</text>
</comment>
<accession>A0ABS9ZT57</accession>
<keyword evidence="3" id="KW-1185">Reference proteome</keyword>
<proteinExistence type="predicted"/>
<dbReference type="Gene3D" id="3.40.50.1820">
    <property type="entry name" value="alpha/beta hydrolase"/>
    <property type="match status" value="1"/>
</dbReference>
<evidence type="ECO:0000313" key="3">
    <source>
        <dbReference type="Proteomes" id="UP001165460"/>
    </source>
</evidence>
<dbReference type="RefSeq" id="WP_243357494.1">
    <property type="nucleotide sequence ID" value="NZ_JALGBH010000001.1"/>
</dbReference>
<gene>
    <name evidence="2" type="ORF">MMF97_00310</name>
</gene>
<reference evidence="2" key="1">
    <citation type="submission" date="2022-03" db="EMBL/GenBank/DDBJ databases">
        <authorList>
            <person name="Woo C.Y."/>
        </authorList>
    </citation>
    <scope>NUCLEOTIDE SEQUENCE</scope>
    <source>
        <strain evidence="2">CYS-01</strain>
    </source>
</reference>
<dbReference type="SUPFAM" id="SSF53474">
    <property type="entry name" value="alpha/beta-Hydrolases"/>
    <property type="match status" value="1"/>
</dbReference>
<dbReference type="Proteomes" id="UP001165460">
    <property type="component" value="Unassembled WGS sequence"/>
</dbReference>
<sequence length="325" mass="36688">MKQINVLLVLLLPLFASAQEQLKNSIFRKDSLVIVEANPKKGFNNAYILFVPKGLNKEKLNCLLVEPNNTGKLSDNIEDHRKSAIAQAAISSIGNNISTEIKVPLLVPVFPRLESKPLVYSHALDRDVMLEKATDLKRLDLQLVAMIADAKERLKQMDIQVEDKVFMNGFSASGTFTNRFLYLHPQLIKAAAMGGFNGELMLPLKTYKGQKFAYPLGLADFKKIAGYDFDEKTYKAISQFIYMGALDDNDAVKYDDAYNKKEQDLINIFLGSDVQSRYKNCQSIYEQEGVGAKFKTYEKVGHWTTSEINLEVIRFFLAHLSKAKP</sequence>
<keyword evidence="1" id="KW-0732">Signal</keyword>
<evidence type="ECO:0000313" key="2">
    <source>
        <dbReference type="EMBL" id="MCJ0741129.1"/>
    </source>
</evidence>
<evidence type="ECO:0000256" key="1">
    <source>
        <dbReference type="SAM" id="SignalP"/>
    </source>
</evidence>
<dbReference type="EMBL" id="JALGBH010000001">
    <property type="protein sequence ID" value="MCJ0741129.1"/>
    <property type="molecule type" value="Genomic_DNA"/>
</dbReference>
<organism evidence="2 3">
    <name type="scientific">Pedobacter montanisoli</name>
    <dbReference type="NCBI Taxonomy" id="2923277"/>
    <lineage>
        <taxon>Bacteria</taxon>
        <taxon>Pseudomonadati</taxon>
        <taxon>Bacteroidota</taxon>
        <taxon>Sphingobacteriia</taxon>
        <taxon>Sphingobacteriales</taxon>
        <taxon>Sphingobacteriaceae</taxon>
        <taxon>Pedobacter</taxon>
    </lineage>
</organism>
<dbReference type="InterPro" id="IPR029058">
    <property type="entry name" value="AB_hydrolase_fold"/>
</dbReference>
<protein>
    <recommendedName>
        <fullName evidence="4">Alpha/beta hydrolase</fullName>
    </recommendedName>
</protein>
<feature type="signal peptide" evidence="1">
    <location>
        <begin position="1"/>
        <end position="18"/>
    </location>
</feature>
<evidence type="ECO:0008006" key="4">
    <source>
        <dbReference type="Google" id="ProtNLM"/>
    </source>
</evidence>